<organism evidence="1 2">
    <name type="scientific">Nonomuraea composti</name>
    <dbReference type="NCBI Taxonomy" id="2720023"/>
    <lineage>
        <taxon>Bacteria</taxon>
        <taxon>Bacillati</taxon>
        <taxon>Actinomycetota</taxon>
        <taxon>Actinomycetes</taxon>
        <taxon>Streptosporangiales</taxon>
        <taxon>Streptosporangiaceae</taxon>
        <taxon>Nonomuraea</taxon>
    </lineage>
</organism>
<comment type="caution">
    <text evidence="1">The sequence shown here is derived from an EMBL/GenBank/DDBJ whole genome shotgun (WGS) entry which is preliminary data.</text>
</comment>
<evidence type="ECO:0000313" key="2">
    <source>
        <dbReference type="Proteomes" id="UP000696294"/>
    </source>
</evidence>
<name>A0ABX1BLY8_9ACTN</name>
<accession>A0ABX1BLY8</accession>
<dbReference type="RefSeq" id="WP_168022049.1">
    <property type="nucleotide sequence ID" value="NZ_JAATEP010000105.1"/>
</dbReference>
<sequence length="104" mass="11526">MLEEKLDALSRMMAEHMGMPFPPGFRGLDIEDQDMVILDADAYGFAAGVLEGPISAQHRSGLTRLLTACEKILPVIDDQYATKYFEHVRDMAALAAEIESLRAK</sequence>
<evidence type="ECO:0000313" key="1">
    <source>
        <dbReference type="EMBL" id="NJP98754.1"/>
    </source>
</evidence>
<keyword evidence="2" id="KW-1185">Reference proteome</keyword>
<protein>
    <submittedName>
        <fullName evidence="1">Uncharacterized protein</fullName>
    </submittedName>
</protein>
<proteinExistence type="predicted"/>
<dbReference type="EMBL" id="JAATEP010000105">
    <property type="protein sequence ID" value="NJP98754.1"/>
    <property type="molecule type" value="Genomic_DNA"/>
</dbReference>
<dbReference type="Proteomes" id="UP000696294">
    <property type="component" value="Unassembled WGS sequence"/>
</dbReference>
<reference evidence="1 2" key="1">
    <citation type="submission" date="2020-03" db="EMBL/GenBank/DDBJ databases">
        <title>WGS of actinomycetes isolated from Thailand.</title>
        <authorList>
            <person name="Thawai C."/>
        </authorList>
    </citation>
    <scope>NUCLEOTIDE SEQUENCE [LARGE SCALE GENOMIC DNA]</scope>
    <source>
        <strain evidence="1 2">FMUSA5-5</strain>
    </source>
</reference>
<gene>
    <name evidence="1" type="ORF">HCN51_56640</name>
</gene>